<gene>
    <name evidence="3" type="ORF">N7E81_15310</name>
</gene>
<keyword evidence="1" id="KW-0175">Coiled coil</keyword>
<accession>A0ABY6CXT9</accession>
<feature type="coiled-coil region" evidence="1">
    <location>
        <begin position="206"/>
        <end position="240"/>
    </location>
</feature>
<feature type="transmembrane region" description="Helical" evidence="2">
    <location>
        <begin position="158"/>
        <end position="176"/>
    </location>
</feature>
<feature type="transmembrane region" description="Helical" evidence="2">
    <location>
        <begin position="120"/>
        <end position="138"/>
    </location>
</feature>
<dbReference type="Proteomes" id="UP001062165">
    <property type="component" value="Chromosome"/>
</dbReference>
<organism evidence="3 4">
    <name type="scientific">Reichenbachiella carrageenanivorans</name>
    <dbReference type="NCBI Taxonomy" id="2979869"/>
    <lineage>
        <taxon>Bacteria</taxon>
        <taxon>Pseudomonadati</taxon>
        <taxon>Bacteroidota</taxon>
        <taxon>Cytophagia</taxon>
        <taxon>Cytophagales</taxon>
        <taxon>Reichenbachiellaceae</taxon>
        <taxon>Reichenbachiella</taxon>
    </lineage>
</organism>
<evidence type="ECO:0008006" key="5">
    <source>
        <dbReference type="Google" id="ProtNLM"/>
    </source>
</evidence>
<keyword evidence="2" id="KW-0472">Membrane</keyword>
<dbReference type="EMBL" id="CP106735">
    <property type="protein sequence ID" value="UXX78727.1"/>
    <property type="molecule type" value="Genomic_DNA"/>
</dbReference>
<feature type="transmembrane region" description="Helical" evidence="2">
    <location>
        <begin position="97"/>
        <end position="113"/>
    </location>
</feature>
<evidence type="ECO:0000256" key="2">
    <source>
        <dbReference type="SAM" id="Phobius"/>
    </source>
</evidence>
<evidence type="ECO:0000313" key="3">
    <source>
        <dbReference type="EMBL" id="UXX78727.1"/>
    </source>
</evidence>
<keyword evidence="4" id="KW-1185">Reference proteome</keyword>
<keyword evidence="2" id="KW-0812">Transmembrane</keyword>
<proteinExistence type="predicted"/>
<sequence>MELASLTDVQIENVFKPIYKKADEYMFKILLVHVGISFFLALFYDTWLLAVSVSTLSLVAWFGVKAILPEGNAHRYVASLFLGIYVGLFIYQMHGMFEMHFFAFVSAAILVIYQNWKLQIPLLLFIVVHHASFAYAQFSGMQEVYFTQLQYMDLQTFIFHAVLFATVVAVCGYWGYSFRRNTITEAQQKETLSLANKKIAQDNVILNKARVLLKAKNQQLNKSNEELESFNDELMKTTRKQMEINEKLANLKLGD</sequence>
<dbReference type="RefSeq" id="WP_263050472.1">
    <property type="nucleotide sequence ID" value="NZ_CP106735.1"/>
</dbReference>
<feature type="transmembrane region" description="Helical" evidence="2">
    <location>
        <begin position="25"/>
        <end position="43"/>
    </location>
</feature>
<evidence type="ECO:0000256" key="1">
    <source>
        <dbReference type="SAM" id="Coils"/>
    </source>
</evidence>
<protein>
    <recommendedName>
        <fullName evidence="5">Methyl-accepting chemotaxis protein</fullName>
    </recommendedName>
</protein>
<keyword evidence="2" id="KW-1133">Transmembrane helix</keyword>
<name>A0ABY6CXT9_9BACT</name>
<evidence type="ECO:0000313" key="4">
    <source>
        <dbReference type="Proteomes" id="UP001062165"/>
    </source>
</evidence>
<reference evidence="3" key="1">
    <citation type="submission" date="2022-10" db="EMBL/GenBank/DDBJ databases">
        <title>Comparative genomics and taxonomic characterization of three novel marine species of genus Reichenbachiella exhibiting antioxidant and polysaccharide degradation activities.</title>
        <authorList>
            <person name="Muhammad N."/>
            <person name="Lee Y.-J."/>
            <person name="Ko J."/>
            <person name="Kim S.-G."/>
        </authorList>
    </citation>
    <scope>NUCLEOTIDE SEQUENCE</scope>
    <source>
        <strain evidence="3">Wsw4-B4</strain>
    </source>
</reference>